<dbReference type="Proteomes" id="UP000823775">
    <property type="component" value="Unassembled WGS sequence"/>
</dbReference>
<feature type="region of interest" description="Disordered" evidence="1">
    <location>
        <begin position="1"/>
        <end position="20"/>
    </location>
</feature>
<organism evidence="2 3">
    <name type="scientific">Datura stramonium</name>
    <name type="common">Jimsonweed</name>
    <name type="synonym">Common thornapple</name>
    <dbReference type="NCBI Taxonomy" id="4076"/>
    <lineage>
        <taxon>Eukaryota</taxon>
        <taxon>Viridiplantae</taxon>
        <taxon>Streptophyta</taxon>
        <taxon>Embryophyta</taxon>
        <taxon>Tracheophyta</taxon>
        <taxon>Spermatophyta</taxon>
        <taxon>Magnoliopsida</taxon>
        <taxon>eudicotyledons</taxon>
        <taxon>Gunneridae</taxon>
        <taxon>Pentapetalae</taxon>
        <taxon>asterids</taxon>
        <taxon>lamiids</taxon>
        <taxon>Solanales</taxon>
        <taxon>Solanaceae</taxon>
        <taxon>Solanoideae</taxon>
        <taxon>Datureae</taxon>
        <taxon>Datura</taxon>
    </lineage>
</organism>
<sequence>MRLSLRRSSGTTCRSLHRRGVRGAGPNASCFQLPPPARSITHLRVSPLSLTLKTLDMHTYTWNCELLVRGTVAAWEFLLQRDRYHGRKSAIPEQESGRWIHRGGDLNTIEGPLQQKSDRCSGQWESVSGF</sequence>
<feature type="compositionally biased region" description="Polar residues" evidence="1">
    <location>
        <begin position="1"/>
        <end position="14"/>
    </location>
</feature>
<proteinExistence type="predicted"/>
<evidence type="ECO:0000256" key="1">
    <source>
        <dbReference type="SAM" id="MobiDB-lite"/>
    </source>
</evidence>
<comment type="caution">
    <text evidence="2">The sequence shown here is derived from an EMBL/GenBank/DDBJ whole genome shotgun (WGS) entry which is preliminary data.</text>
</comment>
<evidence type="ECO:0000313" key="2">
    <source>
        <dbReference type="EMBL" id="MCD7472851.1"/>
    </source>
</evidence>
<gene>
    <name evidence="2" type="ORF">HAX54_014252</name>
</gene>
<keyword evidence="3" id="KW-1185">Reference proteome</keyword>
<evidence type="ECO:0000313" key="3">
    <source>
        <dbReference type="Proteomes" id="UP000823775"/>
    </source>
</evidence>
<dbReference type="EMBL" id="JACEIK010001883">
    <property type="protein sequence ID" value="MCD7472851.1"/>
    <property type="molecule type" value="Genomic_DNA"/>
</dbReference>
<reference evidence="2 3" key="1">
    <citation type="journal article" date="2021" name="BMC Genomics">
        <title>Datura genome reveals duplications of psychoactive alkaloid biosynthetic genes and high mutation rate following tissue culture.</title>
        <authorList>
            <person name="Rajewski A."/>
            <person name="Carter-House D."/>
            <person name="Stajich J."/>
            <person name="Litt A."/>
        </authorList>
    </citation>
    <scope>NUCLEOTIDE SEQUENCE [LARGE SCALE GENOMIC DNA]</scope>
    <source>
        <strain evidence="2">AR-01</strain>
    </source>
</reference>
<protein>
    <submittedName>
        <fullName evidence="2">Uncharacterized protein</fullName>
    </submittedName>
</protein>
<name>A0ABS8TPL2_DATST</name>
<accession>A0ABS8TPL2</accession>